<gene>
    <name evidence="2" type="ORF">Q4610_04780</name>
</gene>
<protein>
    <submittedName>
        <fullName evidence="2">Uncharacterized protein</fullName>
    </submittedName>
</protein>
<organism evidence="2 3">
    <name type="scientific">Sphingobium cyanobacteriorum</name>
    <dbReference type="NCBI Taxonomy" id="3063954"/>
    <lineage>
        <taxon>Bacteria</taxon>
        <taxon>Pseudomonadati</taxon>
        <taxon>Pseudomonadota</taxon>
        <taxon>Alphaproteobacteria</taxon>
        <taxon>Sphingomonadales</taxon>
        <taxon>Sphingomonadaceae</taxon>
        <taxon>Sphingobium</taxon>
    </lineage>
</organism>
<comment type="caution">
    <text evidence="2">The sequence shown here is derived from an EMBL/GenBank/DDBJ whole genome shotgun (WGS) entry which is preliminary data.</text>
</comment>
<evidence type="ECO:0000313" key="2">
    <source>
        <dbReference type="EMBL" id="MDO7834353.1"/>
    </source>
</evidence>
<proteinExistence type="predicted"/>
<name>A0ABT8ZJN3_9SPHN</name>
<evidence type="ECO:0000313" key="3">
    <source>
        <dbReference type="Proteomes" id="UP001176471"/>
    </source>
</evidence>
<dbReference type="EMBL" id="JAUQOM010000001">
    <property type="protein sequence ID" value="MDO7834353.1"/>
    <property type="molecule type" value="Genomic_DNA"/>
</dbReference>
<dbReference type="RefSeq" id="WP_304534823.1">
    <property type="nucleotide sequence ID" value="NZ_JAUQOM010000001.1"/>
</dbReference>
<feature type="region of interest" description="Disordered" evidence="1">
    <location>
        <begin position="194"/>
        <end position="217"/>
    </location>
</feature>
<sequence>MMVNTSPAASSEASQHPLVQIQTVKHPSLMFKSVLCIAVLLSAVSSLPAPVEAQARPPLPVTVLAHMNGLDARCTAAGGKPGDGRFVIAQDFTGDGLIDYLLSEGDYRCTGRPGLFRKDGQARVDVFVTDRAGAARRVYSDTLMAYRVLAGRPARVQIARKGALCGAGTPPQGQCAAQLAWNGTSFGEAVSVTRGAGAASPGPTARSPATTRPTSETTFLTSCRADLMRRDASAARWADEECRTNWQKIVASGPAADMLLAVLPAAGSGKPSLTMTKQRASGVRWATRAKPPALATGTLQQLEVAIEGSGAPATVSINWAKVGVEIPYDIAGALRLRGIAITEMSCEKIGVGAGSRTYAGTSTGGVPFTLTINQQTAPLGHMQSYYSATINLEAGHPPRGSMGDCDF</sequence>
<dbReference type="Proteomes" id="UP001176471">
    <property type="component" value="Unassembled WGS sequence"/>
</dbReference>
<reference evidence="2" key="1">
    <citation type="submission" date="2023-07" db="EMBL/GenBank/DDBJ databases">
        <title>Bacterial whole genome sequence for Sphingobium sp. HBC34.</title>
        <authorList>
            <person name="Le V."/>
            <person name="Ko S.-R."/>
            <person name="Ahn C.-Y."/>
            <person name="Oh H.-M."/>
        </authorList>
    </citation>
    <scope>NUCLEOTIDE SEQUENCE</scope>
    <source>
        <strain evidence="2">HBC34</strain>
    </source>
</reference>
<keyword evidence="3" id="KW-1185">Reference proteome</keyword>
<feature type="compositionally biased region" description="Low complexity" evidence="1">
    <location>
        <begin position="194"/>
        <end position="215"/>
    </location>
</feature>
<accession>A0ABT8ZJN3</accession>
<evidence type="ECO:0000256" key="1">
    <source>
        <dbReference type="SAM" id="MobiDB-lite"/>
    </source>
</evidence>